<dbReference type="InterPro" id="IPR006058">
    <property type="entry name" value="2Fe2S_fd_BS"/>
</dbReference>
<dbReference type="Gene3D" id="3.90.1170.50">
    <property type="entry name" value="Aldehyde oxidase/xanthine dehydrogenase, a/b hammerhead"/>
    <property type="match status" value="1"/>
</dbReference>
<feature type="binding site" evidence="13">
    <location>
        <position position="445"/>
    </location>
    <ligand>
        <name>FAD</name>
        <dbReference type="ChEBI" id="CHEBI:57692"/>
    </ligand>
</feature>
<dbReference type="InterPro" id="IPR036856">
    <property type="entry name" value="Ald_Oxase/Xan_DH_a/b_sf"/>
</dbReference>
<gene>
    <name evidence="18" type="ORF">F444_18859</name>
</gene>
<evidence type="ECO:0000256" key="2">
    <source>
        <dbReference type="ARBA" id="ARBA00006849"/>
    </source>
</evidence>
<dbReference type="Pfam" id="PF00941">
    <property type="entry name" value="FAD_binding_5"/>
    <property type="match status" value="1"/>
</dbReference>
<comment type="cofactor">
    <cofactor evidence="11">
        <name>[2Fe-2S] cluster</name>
        <dbReference type="ChEBI" id="CHEBI:190135"/>
    </cofactor>
</comment>
<dbReference type="Gene3D" id="3.30.365.10">
    <property type="entry name" value="Aldehyde oxidase/xanthine dehydrogenase, molybdopterin binding domain"/>
    <property type="match status" value="4"/>
</dbReference>
<evidence type="ECO:0000313" key="18">
    <source>
        <dbReference type="EMBL" id="ETO63403.1"/>
    </source>
</evidence>
<dbReference type="SUPFAM" id="SSF54292">
    <property type="entry name" value="2Fe-2S ferredoxin-like"/>
    <property type="match status" value="1"/>
</dbReference>
<evidence type="ECO:0000256" key="9">
    <source>
        <dbReference type="ARBA" id="ARBA00023004"/>
    </source>
</evidence>
<dbReference type="Pfam" id="PF01315">
    <property type="entry name" value="Ald_Xan_dh_C"/>
    <property type="match status" value="1"/>
</dbReference>
<protein>
    <submittedName>
        <fullName evidence="18">Xanthine dehydrogenase, molybdopterin binding subunit</fullName>
    </submittedName>
</protein>
<feature type="active site" description="Proton acceptor" evidence="12">
    <location>
        <position position="1392"/>
    </location>
</feature>
<dbReference type="SUPFAM" id="SSF47741">
    <property type="entry name" value="CO dehydrogenase ISP C-domain like"/>
    <property type="match status" value="1"/>
</dbReference>
<feature type="binding site" evidence="14">
    <location>
        <position position="104"/>
    </location>
    <ligand>
        <name>[2Fe-2S] cluster</name>
        <dbReference type="ChEBI" id="CHEBI:190135"/>
        <label>1</label>
    </ligand>
</feature>
<dbReference type="InterPro" id="IPR036884">
    <property type="entry name" value="2Fe-2S-bd_dom_sf"/>
</dbReference>
<dbReference type="InterPro" id="IPR001041">
    <property type="entry name" value="2Fe-2S_ferredoxin-type"/>
</dbReference>
<feature type="binding site" evidence="14">
    <location>
        <position position="913"/>
    </location>
    <ligand>
        <name>Mo-molybdopterin</name>
        <dbReference type="ChEBI" id="CHEBI:71302"/>
    </ligand>
    <ligandPart>
        <name>Mo</name>
        <dbReference type="ChEBI" id="CHEBI:28685"/>
    </ligandPart>
</feature>
<feature type="compositionally biased region" description="Basic and acidic residues" evidence="15">
    <location>
        <begin position="669"/>
        <end position="680"/>
    </location>
</feature>
<dbReference type="InterPro" id="IPR037165">
    <property type="entry name" value="AldOxase/xan_DH_Mopterin-bd_sf"/>
</dbReference>
<feature type="binding site" evidence="14">
    <location>
        <position position="882"/>
    </location>
    <ligand>
        <name>Mo-molybdopterin</name>
        <dbReference type="ChEBI" id="CHEBI:71302"/>
    </ligand>
    <ligandPart>
        <name>Mo</name>
        <dbReference type="ChEBI" id="CHEBI:28685"/>
    </ligandPart>
</feature>
<comment type="cofactor">
    <cofactor evidence="1 13">
        <name>FAD</name>
        <dbReference type="ChEBI" id="CHEBI:57692"/>
    </cofactor>
</comment>
<keyword evidence="7 13" id="KW-0274">FAD</keyword>
<dbReference type="InterPro" id="IPR000674">
    <property type="entry name" value="Ald_Oxase/Xan_DH_a/b"/>
</dbReference>
<keyword evidence="9 14" id="KW-0408">Iron</keyword>
<feature type="domain" description="2Fe-2S ferredoxin-type" evidence="16">
    <location>
        <begin position="33"/>
        <end position="122"/>
    </location>
</feature>
<keyword evidence="4" id="KW-0285">Flavoprotein</keyword>
<dbReference type="InterPro" id="IPR016167">
    <property type="entry name" value="FAD-bd_PCMH_sub1"/>
</dbReference>
<reference evidence="18 19" key="1">
    <citation type="submission" date="2013-11" db="EMBL/GenBank/DDBJ databases">
        <title>The Genome Sequence of Phytophthora parasitica P1976.</title>
        <authorList>
            <consortium name="The Broad Institute Genomics Platform"/>
            <person name="Russ C."/>
            <person name="Tyler B."/>
            <person name="Panabieres F."/>
            <person name="Shan W."/>
            <person name="Tripathy S."/>
            <person name="Grunwald N."/>
            <person name="Machado M."/>
            <person name="Johnson C.S."/>
            <person name="Walker B."/>
            <person name="Young S."/>
            <person name="Zeng Q."/>
            <person name="Gargeya S."/>
            <person name="Fitzgerald M."/>
            <person name="Haas B."/>
            <person name="Abouelleil A."/>
            <person name="Allen A.W."/>
            <person name="Alvarado L."/>
            <person name="Arachchi H.M."/>
            <person name="Berlin A.M."/>
            <person name="Chapman S.B."/>
            <person name="Gainer-Dewar J."/>
            <person name="Goldberg J."/>
            <person name="Griggs A."/>
            <person name="Gujja S."/>
            <person name="Hansen M."/>
            <person name="Howarth C."/>
            <person name="Imamovic A."/>
            <person name="Ireland A."/>
            <person name="Larimer J."/>
            <person name="McCowan C."/>
            <person name="Murphy C."/>
            <person name="Pearson M."/>
            <person name="Poon T.W."/>
            <person name="Priest M."/>
            <person name="Roberts A."/>
            <person name="Saif S."/>
            <person name="Shea T."/>
            <person name="Sisk P."/>
            <person name="Sykes S."/>
            <person name="Wortman J."/>
            <person name="Nusbaum C."/>
            <person name="Birren B."/>
        </authorList>
    </citation>
    <scope>NUCLEOTIDE SEQUENCE [LARGE SCALE GENOMIC DNA]</scope>
    <source>
        <strain evidence="18 19">P1976</strain>
    </source>
</reference>
<evidence type="ECO:0000256" key="12">
    <source>
        <dbReference type="PIRSR" id="PIRSR000127-1"/>
    </source>
</evidence>
<dbReference type="GO" id="GO:0016491">
    <property type="term" value="F:oxidoreductase activity"/>
    <property type="evidence" value="ECO:0007669"/>
    <property type="project" value="UniProtKB-KW"/>
</dbReference>
<feature type="binding site" evidence="14">
    <location>
        <position position="1194"/>
    </location>
    <ligand>
        <name>Mo-molybdopterin</name>
        <dbReference type="ChEBI" id="CHEBI:71302"/>
    </ligand>
    <ligandPart>
        <name>Mo</name>
        <dbReference type="ChEBI" id="CHEBI:28685"/>
    </ligandPart>
</feature>
<dbReference type="Proteomes" id="UP000028582">
    <property type="component" value="Unassembled WGS sequence"/>
</dbReference>
<dbReference type="Gene3D" id="3.10.20.30">
    <property type="match status" value="1"/>
</dbReference>
<dbReference type="FunFam" id="3.30.465.10:FF:000004">
    <property type="entry name" value="Xanthine dehydrogenase/oxidase"/>
    <property type="match status" value="1"/>
</dbReference>
<dbReference type="FunFam" id="3.30.43.10:FF:000001">
    <property type="entry name" value="Xanthine dehydrogenase/oxidase"/>
    <property type="match status" value="1"/>
</dbReference>
<feature type="region of interest" description="Disordered" evidence="15">
    <location>
        <begin position="664"/>
        <end position="683"/>
    </location>
</feature>
<dbReference type="InterPro" id="IPR002346">
    <property type="entry name" value="Mopterin_DH_FAD-bd"/>
</dbReference>
<dbReference type="PROSITE" id="PS51085">
    <property type="entry name" value="2FE2S_FER_2"/>
    <property type="match status" value="1"/>
</dbReference>
<dbReference type="FunFam" id="3.30.365.10:FF:000003">
    <property type="entry name" value="Aldehyde oxidase 1"/>
    <property type="match status" value="1"/>
</dbReference>
<feature type="non-terminal residue" evidence="18">
    <location>
        <position position="1"/>
    </location>
</feature>
<dbReference type="PROSITE" id="PS51387">
    <property type="entry name" value="FAD_PCMH"/>
    <property type="match status" value="1"/>
</dbReference>
<evidence type="ECO:0000256" key="8">
    <source>
        <dbReference type="ARBA" id="ARBA00023002"/>
    </source>
</evidence>
<evidence type="ECO:0000256" key="6">
    <source>
        <dbReference type="ARBA" id="ARBA00022723"/>
    </source>
</evidence>
<feature type="binding site" evidence="14">
    <location>
        <position position="149"/>
    </location>
    <ligand>
        <name>[2Fe-2S] cluster</name>
        <dbReference type="ChEBI" id="CHEBI:190135"/>
        <label>2</label>
    </ligand>
</feature>
<keyword evidence="3 14" id="KW-0500">Molybdenum</keyword>
<dbReference type="Pfam" id="PF02738">
    <property type="entry name" value="MoCoBD_1"/>
    <property type="match status" value="1"/>
</dbReference>
<keyword evidence="10 14" id="KW-0411">Iron-sulfur</keyword>
<dbReference type="Gene3D" id="1.10.150.120">
    <property type="entry name" value="[2Fe-2S]-binding domain"/>
    <property type="match status" value="1"/>
</dbReference>
<dbReference type="PANTHER" id="PTHR45444:SF3">
    <property type="entry name" value="XANTHINE DEHYDROGENASE"/>
    <property type="match status" value="1"/>
</dbReference>
<accession>A0A080Z9U2</accession>
<proteinExistence type="inferred from homology"/>
<keyword evidence="5 14" id="KW-0001">2Fe-2S</keyword>
<comment type="caution">
    <text evidence="18">The sequence shown here is derived from an EMBL/GenBank/DDBJ whole genome shotgun (WGS) entry which is preliminary data.</text>
</comment>
<dbReference type="SUPFAM" id="SSF54665">
    <property type="entry name" value="CO dehydrogenase molybdoprotein N-domain-like"/>
    <property type="match status" value="1"/>
</dbReference>
<evidence type="ECO:0000256" key="11">
    <source>
        <dbReference type="ARBA" id="ARBA00034078"/>
    </source>
</evidence>
<dbReference type="Pfam" id="PF00111">
    <property type="entry name" value="Fer2"/>
    <property type="match status" value="1"/>
</dbReference>
<dbReference type="InterPro" id="IPR016169">
    <property type="entry name" value="FAD-bd_PCMH_sub2"/>
</dbReference>
<keyword evidence="6 14" id="KW-0479">Metal-binding</keyword>
<dbReference type="Gene3D" id="3.30.43.10">
    <property type="entry name" value="Uridine Diphospho-n-acetylenolpyruvylglucosamine Reductase, domain 2"/>
    <property type="match status" value="1"/>
</dbReference>
<dbReference type="Pfam" id="PF03450">
    <property type="entry name" value="CO_deh_flav_C"/>
    <property type="match status" value="1"/>
</dbReference>
<evidence type="ECO:0000256" key="3">
    <source>
        <dbReference type="ARBA" id="ARBA00022505"/>
    </source>
</evidence>
<feature type="binding site" evidence="13">
    <location>
        <position position="917"/>
    </location>
    <ligand>
        <name>substrate</name>
    </ligand>
</feature>
<feature type="binding site" evidence="13">
    <location>
        <position position="506"/>
    </location>
    <ligand>
        <name>FAD</name>
        <dbReference type="ChEBI" id="CHEBI:57692"/>
    </ligand>
</feature>
<keyword evidence="8" id="KW-0560">Oxidoreductase</keyword>
<dbReference type="Pfam" id="PF20256">
    <property type="entry name" value="MoCoBD_2"/>
    <property type="match status" value="1"/>
</dbReference>
<comment type="cofactor">
    <cofactor evidence="14">
        <name>Mo-molybdopterin</name>
        <dbReference type="ChEBI" id="CHEBI:71302"/>
    </cofactor>
    <text evidence="14">Binds 1 Mo-molybdopterin (Mo-MPT) cofactor per subunit.</text>
</comment>
<dbReference type="InterPro" id="IPR005107">
    <property type="entry name" value="CO_DH_flav_C"/>
</dbReference>
<dbReference type="SUPFAM" id="SSF56176">
    <property type="entry name" value="FAD-binding/transporter-associated domain-like"/>
    <property type="match status" value="1"/>
</dbReference>
<organism evidence="18 19">
    <name type="scientific">Phytophthora nicotianae P1976</name>
    <dbReference type="NCBI Taxonomy" id="1317066"/>
    <lineage>
        <taxon>Eukaryota</taxon>
        <taxon>Sar</taxon>
        <taxon>Stramenopiles</taxon>
        <taxon>Oomycota</taxon>
        <taxon>Peronosporomycetes</taxon>
        <taxon>Peronosporales</taxon>
        <taxon>Peronosporaceae</taxon>
        <taxon>Phytophthora</taxon>
    </lineage>
</organism>
<dbReference type="SMART" id="SM01008">
    <property type="entry name" value="Ald_Xan_dh_C"/>
    <property type="match status" value="1"/>
</dbReference>
<dbReference type="SMART" id="SM01092">
    <property type="entry name" value="CO_deh_flav_C"/>
    <property type="match status" value="1"/>
</dbReference>
<feature type="binding site" evidence="13">
    <location>
        <position position="422"/>
    </location>
    <ligand>
        <name>FAD</name>
        <dbReference type="ChEBI" id="CHEBI:57692"/>
    </ligand>
</feature>
<evidence type="ECO:0000256" key="7">
    <source>
        <dbReference type="ARBA" id="ARBA00022827"/>
    </source>
</evidence>
<evidence type="ECO:0000256" key="13">
    <source>
        <dbReference type="PIRSR" id="PIRSR000127-2"/>
    </source>
</evidence>
<feature type="binding site" evidence="14">
    <location>
        <position position="74"/>
    </location>
    <ligand>
        <name>[2Fe-2S] cluster</name>
        <dbReference type="ChEBI" id="CHEBI:190135"/>
        <label>1</label>
    </ligand>
</feature>
<dbReference type="InterPro" id="IPR008274">
    <property type="entry name" value="AldOxase/xan_DH_MoCoBD1"/>
</dbReference>
<dbReference type="GO" id="GO:0051537">
    <property type="term" value="F:2 iron, 2 sulfur cluster binding"/>
    <property type="evidence" value="ECO:0007669"/>
    <property type="project" value="UniProtKB-KW"/>
</dbReference>
<dbReference type="GO" id="GO:0071949">
    <property type="term" value="F:FAD binding"/>
    <property type="evidence" value="ECO:0007669"/>
    <property type="project" value="InterPro"/>
</dbReference>
<sequence>GCHSSSSRPSNKSKMPPHSASPSSPIAAAGVRRDLLLYVNGERVEIPERDVRPEQTLLQFLRQDLGLTGTKLGCGEGGCGACTVMVSKFDVATGRVRHVSVNSCLAPLCAMDTCAVTTVEGVGAITGTGEATGLHEVQKALAESHASQCGYCTPGFVMALYSMVKQRETGVELTMEDIEHGMDGNLCRCTGYRPILDAAKSFGDDAGEAHCKGTCPGCPNAKNGNAEIDIEDLHQDKPQEATSCSSRKIRELAEHRKLREKGTADTVPSESKKTKALAVSSFPNELMEKAMAPQMLQIDGKYVQWFAPVTMTHLLQLKKQYPDAKISVGNTEMGIETKFKGFKYAHLINVSRVPELVATKDVTTTDTINQTVFAGAEPFEGVRFGAAVTLTDVKQQLSELIKTLPSYQTRAFESIVKMLKWFASTHIRNVACIAGNLVTASPISDMNPLLAAMNAYIELQSTRGTQYTRVRDFFLSYRKVGMEPDEIITAVYVPYTKKWEYMLPFKQARRREDDISIVTAGIRVRLECSNTGAWNIQDASAVYGGMAPITKPAAETERFLIGKTFDAATFDEACNVLHSSDFKLPEGVPGGMAKYRESLCSSFLYKFYVTSSERLQIDVQAIKATASLLPEAPVVDDKVQSAGKSFLHQVRPVSHGIQRFGMETGGLQDSKHQPVGDAKTKRGPVGDPLLHKSAYLQVSGEALYTDDIPNTPGTLHGALVLSTCAHGLIKSIDASEALAMEGVHRFFDASVFETERLGSNKIGPVLKDEECFASKEVLCVGQPIGIIVADTHELAMAASDKVKVVYEELPSVTTIEEAIREKSFILPAHIIDSGNVEKGLAESDIVLEGEVHMGGQEQFYFETNVSLCMPQEGGMKVISSTQAATKAQVLVARVLGINSNRITSTTKRIGGGFGGKETRTVFVTCAAAVASHVMKKPVKCLLERHVDMLTTGGRHPFYAKYKVGIKRDGTILALDVDIYNNAGYSMDLSLAVMDRALFHCENAYKIPNLRCHGTVCRTNLATNTAFRGFGGPQGLFIAETYIDHIARTLNLAPEEVRSRNMYVEGQTTHFGQPLEDFNLRTLWQHTIDRSGFESKKAEAEAFNKNNRWKKRGVAILPTKFGISFTSKFMNQGGSLVHVYADGSVLVSHGGVEMGQGLHTKVIQVAARAFGIPHNQVHIEETSTNKVPNSQPSAASMSTDLYGMATLDACEQILARLAPIRERLGPDASFCDVTNAAYFERVNMSAQGFYVVPNERCGYDFSKSVAENIEVGTAFNYFTTGVACTVVELDVLTGDFHMLSVDILMDLGASINPAIDIGQIEGAFMQGFGLFALEELVWGDNGHPWVKRGNLFTRGPGAYKIPSANDVPLDFNVWLESNQKNKFAVHSSKAVGEPPLFLGSSAFFAVKEAIYSARADAGHHGYFELRSPVTPERARMACADDMLQKVFTARGGDMVSYQPSGSF</sequence>
<comment type="cofactor">
    <cofactor evidence="14">
        <name>[2Fe-2S] cluster</name>
        <dbReference type="ChEBI" id="CHEBI:190135"/>
    </cofactor>
    <text evidence="14">Binds 2 [2Fe-2S] clusters.</text>
</comment>
<feature type="binding site" evidence="13">
    <location>
        <position position="1125"/>
    </location>
    <ligand>
        <name>substrate</name>
    </ligand>
</feature>
<feature type="binding site" evidence="13">
    <location>
        <position position="995"/>
    </location>
    <ligand>
        <name>substrate</name>
    </ligand>
</feature>
<feature type="binding site" evidence="14">
    <location>
        <position position="1027"/>
    </location>
    <ligand>
        <name>Mo-molybdopterin</name>
        <dbReference type="ChEBI" id="CHEBI:71302"/>
    </ligand>
    <ligandPart>
        <name>Mo</name>
        <dbReference type="ChEBI" id="CHEBI:28685"/>
    </ligandPart>
</feature>
<evidence type="ECO:0000256" key="1">
    <source>
        <dbReference type="ARBA" id="ARBA00001974"/>
    </source>
</evidence>
<dbReference type="InterPro" id="IPR016208">
    <property type="entry name" value="Ald_Oxase/xanthine_DH-like"/>
</dbReference>
<feature type="region of interest" description="Disordered" evidence="15">
    <location>
        <begin position="1"/>
        <end position="25"/>
    </location>
</feature>
<feature type="domain" description="FAD-binding PCMH-type" evidence="17">
    <location>
        <begin position="298"/>
        <end position="498"/>
    </location>
</feature>
<feature type="binding site" evidence="14">
    <location>
        <position position="79"/>
    </location>
    <ligand>
        <name>[2Fe-2S] cluster</name>
        <dbReference type="ChEBI" id="CHEBI:190135"/>
        <label>1</label>
    </ligand>
</feature>
<dbReference type="PANTHER" id="PTHR45444">
    <property type="entry name" value="XANTHINE DEHYDROGENASE"/>
    <property type="match status" value="1"/>
</dbReference>
<dbReference type="InterPro" id="IPR012675">
    <property type="entry name" value="Beta-grasp_dom_sf"/>
</dbReference>
<dbReference type="OrthoDB" id="8300278at2759"/>
<evidence type="ECO:0000256" key="5">
    <source>
        <dbReference type="ARBA" id="ARBA00022714"/>
    </source>
</evidence>
<evidence type="ECO:0000259" key="16">
    <source>
        <dbReference type="PROSITE" id="PS51085"/>
    </source>
</evidence>
<dbReference type="PROSITE" id="PS00197">
    <property type="entry name" value="2FE2S_FER_1"/>
    <property type="match status" value="1"/>
</dbReference>
<dbReference type="Gene3D" id="3.30.465.10">
    <property type="match status" value="1"/>
</dbReference>
<dbReference type="InterPro" id="IPR016166">
    <property type="entry name" value="FAD-bd_PCMH"/>
</dbReference>
<feature type="binding site" evidence="14">
    <location>
        <position position="187"/>
    </location>
    <ligand>
        <name>[2Fe-2S] cluster</name>
        <dbReference type="ChEBI" id="CHEBI:190135"/>
        <label>2</label>
    </ligand>
</feature>
<dbReference type="FunFam" id="3.30.365.10:FF:000004">
    <property type="entry name" value="Xanthine dehydrogenase oxidase"/>
    <property type="match status" value="1"/>
</dbReference>
<evidence type="ECO:0000256" key="14">
    <source>
        <dbReference type="PIRSR" id="PIRSR000127-3"/>
    </source>
</evidence>
<dbReference type="InterPro" id="IPR046867">
    <property type="entry name" value="AldOxase/xan_DH_MoCoBD2"/>
</dbReference>
<evidence type="ECO:0000313" key="19">
    <source>
        <dbReference type="Proteomes" id="UP000028582"/>
    </source>
</evidence>
<comment type="similarity">
    <text evidence="2">Belongs to the xanthine dehydrogenase family.</text>
</comment>
<evidence type="ECO:0000256" key="15">
    <source>
        <dbReference type="SAM" id="MobiDB-lite"/>
    </source>
</evidence>
<evidence type="ECO:0000256" key="4">
    <source>
        <dbReference type="ARBA" id="ARBA00022630"/>
    </source>
</evidence>
<dbReference type="InterPro" id="IPR036010">
    <property type="entry name" value="2Fe-2S_ferredoxin-like_sf"/>
</dbReference>
<dbReference type="EMBL" id="ANJA01003489">
    <property type="protein sequence ID" value="ETO63403.1"/>
    <property type="molecule type" value="Genomic_DNA"/>
</dbReference>
<dbReference type="InterPro" id="IPR002888">
    <property type="entry name" value="2Fe-2S-bd"/>
</dbReference>
<dbReference type="PIRSF" id="PIRSF000127">
    <property type="entry name" value="Xanthine_DH"/>
    <property type="match status" value="1"/>
</dbReference>
<dbReference type="SUPFAM" id="SSF56003">
    <property type="entry name" value="Molybdenum cofactor-binding domain"/>
    <property type="match status" value="1"/>
</dbReference>
<dbReference type="FunFam" id="3.10.20.30:FF:000015">
    <property type="entry name" value="Aldehyde oxidase 1"/>
    <property type="match status" value="1"/>
</dbReference>
<name>A0A080Z9U2_PHYNI</name>
<feature type="binding site" evidence="14">
    <location>
        <position position="82"/>
    </location>
    <ligand>
        <name>[2Fe-2S] cluster</name>
        <dbReference type="ChEBI" id="CHEBI:190135"/>
        <label>1</label>
    </ligand>
</feature>
<dbReference type="InterPro" id="IPR036318">
    <property type="entry name" value="FAD-bd_PCMH-like_sf"/>
</dbReference>
<dbReference type="GO" id="GO:0005506">
    <property type="term" value="F:iron ion binding"/>
    <property type="evidence" value="ECO:0007669"/>
    <property type="project" value="InterPro"/>
</dbReference>
<dbReference type="SUPFAM" id="SSF55447">
    <property type="entry name" value="CO dehydrogenase flavoprotein C-terminal domain-like"/>
    <property type="match status" value="1"/>
</dbReference>
<feature type="binding site" evidence="13">
    <location>
        <position position="1029"/>
    </location>
    <ligand>
        <name>substrate</name>
    </ligand>
</feature>
<dbReference type="Pfam" id="PF01799">
    <property type="entry name" value="Fer2_2"/>
    <property type="match status" value="1"/>
</dbReference>
<evidence type="ECO:0000259" key="17">
    <source>
        <dbReference type="PROSITE" id="PS51387"/>
    </source>
</evidence>
<feature type="binding site" evidence="14">
    <location>
        <position position="189"/>
    </location>
    <ligand>
        <name>[2Fe-2S] cluster</name>
        <dbReference type="ChEBI" id="CHEBI:190135"/>
        <label>2</label>
    </ligand>
</feature>
<dbReference type="InterPro" id="IPR036683">
    <property type="entry name" value="CO_DH_flav_C_dom_sf"/>
</dbReference>
<evidence type="ECO:0000256" key="10">
    <source>
        <dbReference type="ARBA" id="ARBA00023014"/>
    </source>
</evidence>
<dbReference type="Gene3D" id="3.30.390.50">
    <property type="entry name" value="CO dehydrogenase flavoprotein, C-terminal domain"/>
    <property type="match status" value="1"/>
</dbReference>
<feature type="binding site" evidence="14">
    <location>
        <position position="152"/>
    </location>
    <ligand>
        <name>[2Fe-2S] cluster</name>
        <dbReference type="ChEBI" id="CHEBI:190135"/>
        <label>2</label>
    </ligand>
</feature>